<feature type="region of interest" description="Disordered" evidence="1">
    <location>
        <begin position="45"/>
        <end position="68"/>
    </location>
</feature>
<name>A0A0S2DBH7_LYSEN</name>
<sequence>MTAAAIGQIAEIAEIGGFGRRSRGRRRLVASTSTRLRQCIRRDLPRSAAMTAGPTAMPREPRAVASRV</sequence>
<dbReference type="STRING" id="69.GLE_0520"/>
<evidence type="ECO:0000313" key="3">
    <source>
        <dbReference type="Proteomes" id="UP000061569"/>
    </source>
</evidence>
<protein>
    <submittedName>
        <fullName evidence="2">Uncharacterized protein</fullName>
    </submittedName>
</protein>
<evidence type="ECO:0000313" key="2">
    <source>
        <dbReference type="EMBL" id="ALN55878.1"/>
    </source>
</evidence>
<reference evidence="2 3" key="1">
    <citation type="submission" date="2015-11" db="EMBL/GenBank/DDBJ databases">
        <title>Genome sequences of Lysobacter enzymogenes strain C3 and Lysobacter antibioticus ATCC 29479.</title>
        <authorList>
            <person name="Kobayashi D.Y."/>
        </authorList>
    </citation>
    <scope>NUCLEOTIDE SEQUENCE [LARGE SCALE GENOMIC DNA]</scope>
    <source>
        <strain evidence="2 3">C3</strain>
    </source>
</reference>
<dbReference type="KEGG" id="lez:GLE_0520"/>
<dbReference type="EMBL" id="CP013140">
    <property type="protein sequence ID" value="ALN55878.1"/>
    <property type="molecule type" value="Genomic_DNA"/>
</dbReference>
<proteinExistence type="predicted"/>
<dbReference type="PATRIC" id="fig|69.6.peg.515"/>
<dbReference type="Proteomes" id="UP000061569">
    <property type="component" value="Chromosome"/>
</dbReference>
<evidence type="ECO:0000256" key="1">
    <source>
        <dbReference type="SAM" id="MobiDB-lite"/>
    </source>
</evidence>
<gene>
    <name evidence="2" type="ORF">GLE_0520</name>
</gene>
<accession>A0A0S2DBH7</accession>
<dbReference type="AlphaFoldDB" id="A0A0S2DBH7"/>
<organism evidence="2 3">
    <name type="scientific">Lysobacter enzymogenes</name>
    <dbReference type="NCBI Taxonomy" id="69"/>
    <lineage>
        <taxon>Bacteria</taxon>
        <taxon>Pseudomonadati</taxon>
        <taxon>Pseudomonadota</taxon>
        <taxon>Gammaproteobacteria</taxon>
        <taxon>Lysobacterales</taxon>
        <taxon>Lysobacteraceae</taxon>
        <taxon>Lysobacter</taxon>
    </lineage>
</organism>